<evidence type="ECO:0000256" key="5">
    <source>
        <dbReference type="SAM" id="Phobius"/>
    </source>
</evidence>
<accession>A0A1F5JUZ0</accession>
<dbReference type="EMBL" id="MFCV01000027">
    <property type="protein sequence ID" value="OGE32370.1"/>
    <property type="molecule type" value="Genomic_DNA"/>
</dbReference>
<feature type="transmembrane region" description="Helical" evidence="5">
    <location>
        <begin position="310"/>
        <end position="331"/>
    </location>
</feature>
<dbReference type="PROSITE" id="PS50839">
    <property type="entry name" value="CHASE"/>
    <property type="match status" value="1"/>
</dbReference>
<evidence type="ECO:0000256" key="4">
    <source>
        <dbReference type="ARBA" id="ARBA00023136"/>
    </source>
</evidence>
<keyword evidence="4 5" id="KW-0472">Membrane</keyword>
<dbReference type="Pfam" id="PF03924">
    <property type="entry name" value="CHASE"/>
    <property type="match status" value="1"/>
</dbReference>
<organism evidence="7 8">
    <name type="scientific">Candidatus Daviesbacteria bacterium RIFCSPHIGHO2_02_FULL_36_13</name>
    <dbReference type="NCBI Taxonomy" id="1797768"/>
    <lineage>
        <taxon>Bacteria</taxon>
        <taxon>Candidatus Daviesiibacteriota</taxon>
    </lineage>
</organism>
<reference evidence="7 8" key="1">
    <citation type="journal article" date="2016" name="Nat. Commun.">
        <title>Thousands of microbial genomes shed light on interconnected biogeochemical processes in an aquifer system.</title>
        <authorList>
            <person name="Anantharaman K."/>
            <person name="Brown C.T."/>
            <person name="Hug L.A."/>
            <person name="Sharon I."/>
            <person name="Castelle C.J."/>
            <person name="Probst A.J."/>
            <person name="Thomas B.C."/>
            <person name="Singh A."/>
            <person name="Wilkins M.J."/>
            <person name="Karaoz U."/>
            <person name="Brodie E.L."/>
            <person name="Williams K.H."/>
            <person name="Hubbard S.S."/>
            <person name="Banfield J.F."/>
        </authorList>
    </citation>
    <scope>NUCLEOTIDE SEQUENCE [LARGE SCALE GENOMIC DNA]</scope>
</reference>
<evidence type="ECO:0000256" key="1">
    <source>
        <dbReference type="ARBA" id="ARBA00004370"/>
    </source>
</evidence>
<evidence type="ECO:0000256" key="2">
    <source>
        <dbReference type="ARBA" id="ARBA00022692"/>
    </source>
</evidence>
<dbReference type="InterPro" id="IPR042240">
    <property type="entry name" value="CHASE_sf"/>
</dbReference>
<comment type="caution">
    <text evidence="7">The sequence shown here is derived from an EMBL/GenBank/DDBJ whole genome shotgun (WGS) entry which is preliminary data.</text>
</comment>
<evidence type="ECO:0000313" key="7">
    <source>
        <dbReference type="EMBL" id="OGE32370.1"/>
    </source>
</evidence>
<dbReference type="GO" id="GO:0016020">
    <property type="term" value="C:membrane"/>
    <property type="evidence" value="ECO:0007669"/>
    <property type="project" value="UniProtKB-SubCell"/>
</dbReference>
<evidence type="ECO:0000256" key="3">
    <source>
        <dbReference type="ARBA" id="ARBA00022989"/>
    </source>
</evidence>
<sequence length="338" mass="38322">MLSTVLHSRFLITTLVVFIILLISTIFTWKITSDLAEQESKNRFYQDSLKIQSLIQVKLKLYILGAEGLAGFVEESDNVSRDEWSAYIKKVNLIKDYPGLASISYIEKVENKDKLIFVEKVRKDYPDFNIYPQTNKEEYFVVKYIEPLLVDNEEALGFDVSSETKRLKAIEIARDSGKASSTGKIILASTNTPGFSFLIPVYKNGTDLNNPNERKANIKGFVYPVFRGDAIFKAAYGEIDLFPEVDFEIYESENLSGDSLLYDHDPSYKISQTQTKPGLYTKEALSIDSQSWVILIAVKEGFGLTKSQQLLPTTVLVAGLSFSFIFLGLFLRRFKQNP</sequence>
<keyword evidence="2 5" id="KW-0812">Transmembrane</keyword>
<proteinExistence type="predicted"/>
<keyword evidence="3 5" id="KW-1133">Transmembrane helix</keyword>
<dbReference type="AlphaFoldDB" id="A0A1F5JUZ0"/>
<dbReference type="InterPro" id="IPR006189">
    <property type="entry name" value="CHASE_dom"/>
</dbReference>
<dbReference type="Proteomes" id="UP000176902">
    <property type="component" value="Unassembled WGS sequence"/>
</dbReference>
<gene>
    <name evidence="7" type="ORF">A3C59_05240</name>
</gene>
<evidence type="ECO:0000259" key="6">
    <source>
        <dbReference type="PROSITE" id="PS50839"/>
    </source>
</evidence>
<comment type="subcellular location">
    <subcellularLocation>
        <location evidence="1">Membrane</location>
    </subcellularLocation>
</comment>
<dbReference type="GO" id="GO:0007165">
    <property type="term" value="P:signal transduction"/>
    <property type="evidence" value="ECO:0007669"/>
    <property type="project" value="UniProtKB-ARBA"/>
</dbReference>
<name>A0A1F5JUZ0_9BACT</name>
<evidence type="ECO:0000313" key="8">
    <source>
        <dbReference type="Proteomes" id="UP000176902"/>
    </source>
</evidence>
<feature type="domain" description="CHASE" evidence="6">
    <location>
        <begin position="75"/>
        <end position="295"/>
    </location>
</feature>
<dbReference type="SMART" id="SM01079">
    <property type="entry name" value="CHASE"/>
    <property type="match status" value="1"/>
</dbReference>
<protein>
    <recommendedName>
        <fullName evidence="6">CHASE domain-containing protein</fullName>
    </recommendedName>
</protein>
<dbReference type="Gene3D" id="3.30.450.350">
    <property type="entry name" value="CHASE domain"/>
    <property type="match status" value="1"/>
</dbReference>
<dbReference type="GO" id="GO:0003824">
    <property type="term" value="F:catalytic activity"/>
    <property type="evidence" value="ECO:0007669"/>
    <property type="project" value="UniProtKB-ARBA"/>
</dbReference>
<dbReference type="STRING" id="1797768.A3C59_05240"/>